<feature type="compositionally biased region" description="Basic residues" evidence="1">
    <location>
        <begin position="302"/>
        <end position="314"/>
    </location>
</feature>
<dbReference type="Proteomes" id="UP000225889">
    <property type="component" value="Unassembled WGS sequence"/>
</dbReference>
<sequence>MANLFKKIKEKLRWNSKSRLNERPEERLVRGGTVRFGEVIPDKREVEINNAAIDSALENTGILSNNQEDIVNDILSAYGAGQNESIRQEFPPRGASLHRDGKDRRLRNASTAEANGMENNNTDKRKSENYNRPTADTVQRTYISPDIRQAATYNSETNPQRWASLNYTKNHGAMTISDRNVYSSYIHPDKGMAESYNFSTDSDTASNNISDYRSDRSTNSEIGNGRSAQAKGKGKEVASEETISSRRSSSTDINDLIYRELGQGGISSNARSASSGRDAGTSSAPKEKQLVRNDSYQQTNNQRRHNQSIGARKN</sequence>
<reference evidence="2 3" key="2">
    <citation type="submission" date="2017-10" db="EMBL/GenBank/DDBJ databases">
        <authorList>
            <person name="Banno H."/>
            <person name="Chua N.-H."/>
        </authorList>
    </citation>
    <scope>NUCLEOTIDE SEQUENCE [LARGE SCALE GENOMIC DNA]</scope>
    <source>
        <strain evidence="2 3">JK626</strain>
    </source>
</reference>
<dbReference type="RefSeq" id="WP_099391335.1">
    <property type="nucleotide sequence ID" value="NZ_PDYF01000008.1"/>
</dbReference>
<evidence type="ECO:0000256" key="1">
    <source>
        <dbReference type="SAM" id="MobiDB-lite"/>
    </source>
</evidence>
<name>A0A2G3DXB2_9FIRM</name>
<feature type="compositionally biased region" description="Polar residues" evidence="1">
    <location>
        <begin position="266"/>
        <end position="284"/>
    </location>
</feature>
<feature type="region of interest" description="Disordered" evidence="1">
    <location>
        <begin position="197"/>
        <end position="251"/>
    </location>
</feature>
<dbReference type="AlphaFoldDB" id="A0A2G3DXB2"/>
<comment type="caution">
    <text evidence="2">The sequence shown here is derived from an EMBL/GenBank/DDBJ whole genome shotgun (WGS) entry which is preliminary data.</text>
</comment>
<feature type="compositionally biased region" description="Polar residues" evidence="1">
    <location>
        <begin position="197"/>
        <end position="211"/>
    </location>
</feature>
<feature type="compositionally biased region" description="Polar residues" evidence="1">
    <location>
        <begin position="292"/>
        <end position="301"/>
    </location>
</feature>
<proteinExistence type="predicted"/>
<feature type="compositionally biased region" description="Polar residues" evidence="1">
    <location>
        <begin position="130"/>
        <end position="142"/>
    </location>
</feature>
<evidence type="ECO:0000313" key="3">
    <source>
        <dbReference type="Proteomes" id="UP000225889"/>
    </source>
</evidence>
<feature type="compositionally biased region" description="Low complexity" evidence="1">
    <location>
        <begin position="240"/>
        <end position="251"/>
    </location>
</feature>
<evidence type="ECO:0000313" key="2">
    <source>
        <dbReference type="EMBL" id="PHU35510.1"/>
    </source>
</evidence>
<feature type="region of interest" description="Disordered" evidence="1">
    <location>
        <begin position="264"/>
        <end position="314"/>
    </location>
</feature>
<dbReference type="EMBL" id="PDYF01000008">
    <property type="protein sequence ID" value="PHU35510.1"/>
    <property type="molecule type" value="Genomic_DNA"/>
</dbReference>
<accession>A0A2G3DXB2</accession>
<gene>
    <name evidence="2" type="ORF">CSX01_02610</name>
</gene>
<reference evidence="2 3" key="1">
    <citation type="submission" date="2017-10" db="EMBL/GenBank/DDBJ databases">
        <title>Resolving the taxonomy of Roseburia spp., Eubacterium rectale and Agathobacter spp. through phylogenomic analysis.</title>
        <authorList>
            <person name="Sheridan P.O."/>
            <person name="Walker A.W."/>
            <person name="Duncan S.H."/>
            <person name="Scott K.P."/>
            <person name="Toole P.W.O."/>
            <person name="Luis P."/>
            <person name="Flint H.J."/>
        </authorList>
    </citation>
    <scope>NUCLEOTIDE SEQUENCE [LARGE SCALE GENOMIC DNA]</scope>
    <source>
        <strain evidence="2 3">JK626</strain>
    </source>
</reference>
<organism evidence="2 3">
    <name type="scientific">Pseudobutyrivibrio ruminis</name>
    <dbReference type="NCBI Taxonomy" id="46206"/>
    <lineage>
        <taxon>Bacteria</taxon>
        <taxon>Bacillati</taxon>
        <taxon>Bacillota</taxon>
        <taxon>Clostridia</taxon>
        <taxon>Lachnospirales</taxon>
        <taxon>Lachnospiraceae</taxon>
        <taxon>Pseudobutyrivibrio</taxon>
    </lineage>
</organism>
<feature type="region of interest" description="Disordered" evidence="1">
    <location>
        <begin position="90"/>
        <end position="143"/>
    </location>
</feature>
<feature type="compositionally biased region" description="Polar residues" evidence="1">
    <location>
        <begin position="108"/>
        <end position="120"/>
    </location>
</feature>
<protein>
    <submittedName>
        <fullName evidence="2">Uncharacterized protein</fullName>
    </submittedName>
</protein>